<dbReference type="Proteomes" id="UP000594459">
    <property type="component" value="Chromosome"/>
</dbReference>
<gene>
    <name evidence="2" type="ORF">IRL76_13915</name>
</gene>
<evidence type="ECO:0000313" key="2">
    <source>
        <dbReference type="EMBL" id="QPC98904.1"/>
    </source>
</evidence>
<protein>
    <submittedName>
        <fullName evidence="2">DUF4402 domain-containing protein</fullName>
    </submittedName>
</protein>
<organism evidence="2 3">
    <name type="scientific">Qipengyuania soli</name>
    <dbReference type="NCBI Taxonomy" id="2782568"/>
    <lineage>
        <taxon>Bacteria</taxon>
        <taxon>Pseudomonadati</taxon>
        <taxon>Pseudomonadota</taxon>
        <taxon>Alphaproteobacteria</taxon>
        <taxon>Sphingomonadales</taxon>
        <taxon>Erythrobacteraceae</taxon>
        <taxon>Qipengyuania</taxon>
    </lineage>
</organism>
<name>A0A7S8F4B2_9SPHN</name>
<feature type="signal peptide" evidence="1">
    <location>
        <begin position="1"/>
        <end position="21"/>
    </location>
</feature>
<dbReference type="InterPro" id="IPR025514">
    <property type="entry name" value="DUF4402"/>
</dbReference>
<proteinExistence type="predicted"/>
<keyword evidence="3" id="KW-1185">Reference proteome</keyword>
<sequence length="183" mass="18262">MQARWLLVLAGLAAGSHGVPAIAGGSAGASGIASATIVEPIALRSIDPLQFGVIAAARSGSGSITVDPQTGASTFSGSLAPACPHNASCFARPAQFGVTGEAGRRYRIDAPQVASAVRQEGGYATLPISAIRIWVGSGSAQDPRGLLDASGNDSFRVGGTLSVPAGTQPGIYQAELAVVVSYD</sequence>
<reference evidence="2 3" key="1">
    <citation type="submission" date="2020-11" db="EMBL/GenBank/DDBJ databases">
        <title>The genome sequence of Erythrobacter sp. 6D36.</title>
        <authorList>
            <person name="Liu Y."/>
        </authorList>
    </citation>
    <scope>NUCLEOTIDE SEQUENCE [LARGE SCALE GENOMIC DNA]</scope>
    <source>
        <strain evidence="2 3">6D36</strain>
    </source>
</reference>
<accession>A0A7S8F4B2</accession>
<evidence type="ECO:0000256" key="1">
    <source>
        <dbReference type="SAM" id="SignalP"/>
    </source>
</evidence>
<evidence type="ECO:0000313" key="3">
    <source>
        <dbReference type="Proteomes" id="UP000594459"/>
    </source>
</evidence>
<feature type="chain" id="PRO_5033031410" evidence="1">
    <location>
        <begin position="22"/>
        <end position="183"/>
    </location>
</feature>
<dbReference type="AlphaFoldDB" id="A0A7S8F4B2"/>
<keyword evidence="1" id="KW-0732">Signal</keyword>
<dbReference type="RefSeq" id="WP_200981909.1">
    <property type="nucleotide sequence ID" value="NZ_CP064654.1"/>
</dbReference>
<dbReference type="Pfam" id="PF14352">
    <property type="entry name" value="DUF4402"/>
    <property type="match status" value="1"/>
</dbReference>
<dbReference type="EMBL" id="CP064654">
    <property type="protein sequence ID" value="QPC98904.1"/>
    <property type="molecule type" value="Genomic_DNA"/>
</dbReference>
<dbReference type="KEGG" id="qso:IRL76_13915"/>